<proteinExistence type="predicted"/>
<accession>H6NG87</accession>
<dbReference type="Proteomes" id="UP000007523">
    <property type="component" value="Chromosome"/>
</dbReference>
<dbReference type="HOGENOM" id="CLU_046535_2_0_9"/>
<feature type="compositionally biased region" description="Basic and acidic residues" evidence="1">
    <location>
        <begin position="406"/>
        <end position="416"/>
    </location>
</feature>
<feature type="region of interest" description="Disordered" evidence="1">
    <location>
        <begin position="389"/>
        <end position="416"/>
    </location>
</feature>
<dbReference type="AlphaFoldDB" id="H6NG87"/>
<protein>
    <recommendedName>
        <fullName evidence="3">DUF4349 domain-containing protein</fullName>
    </recommendedName>
</protein>
<dbReference type="STRING" id="1116391.PM3016_5518"/>
<dbReference type="InterPro" id="IPR025645">
    <property type="entry name" value="DUF4349"/>
</dbReference>
<keyword evidence="2" id="KW-0472">Membrane</keyword>
<feature type="region of interest" description="Disordered" evidence="1">
    <location>
        <begin position="83"/>
        <end position="109"/>
    </location>
</feature>
<evidence type="ECO:0000256" key="1">
    <source>
        <dbReference type="SAM" id="MobiDB-lite"/>
    </source>
</evidence>
<keyword evidence="2" id="KW-0812">Transmembrane</keyword>
<feature type="domain" description="DUF4349" evidence="3">
    <location>
        <begin position="161"/>
        <end position="375"/>
    </location>
</feature>
<organism evidence="4 5">
    <name type="scientific">Paenibacillus mucilaginosus 3016</name>
    <dbReference type="NCBI Taxonomy" id="1116391"/>
    <lineage>
        <taxon>Bacteria</taxon>
        <taxon>Bacillati</taxon>
        <taxon>Bacillota</taxon>
        <taxon>Bacilli</taxon>
        <taxon>Bacillales</taxon>
        <taxon>Paenibacillaceae</taxon>
        <taxon>Paenibacillus</taxon>
    </lineage>
</organism>
<evidence type="ECO:0000256" key="2">
    <source>
        <dbReference type="SAM" id="Phobius"/>
    </source>
</evidence>
<feature type="transmembrane region" description="Helical" evidence="2">
    <location>
        <begin position="344"/>
        <end position="377"/>
    </location>
</feature>
<evidence type="ECO:0000313" key="4">
    <source>
        <dbReference type="EMBL" id="AFC32214.1"/>
    </source>
</evidence>
<sequence length="416" mass="44782">MIEPLLDDESKRGFFVLWGKLQHRRAPARLVSNGSGGRFRKLTDTGVPQVNKEKAVWNRFQRTRGLAASLLLAAYVSGCGGTDSGGAASKQASEAESPAAAVTNSSTSADQLQMKNETEGAPAAGQAQVQNEKGIAPAAGGGGSGAMTAQPAPAVQEAPVRQIIYKANLTMRVDTYSEAVAKIQEVVRQSGAYVLSSSENTAGADKSGSFVIKVPARGFQPLIQLLEGIDPQLQRSVEGQDVTEEFVDLTARLKAKQAVEARLLSFIEKAEKADELVAFSAELGKVQEDIERITGRMRYLEQHVAYSTVELRVEQKVTSADRIQSVERGPLWTRASEALQGSAAFMVLLLEGLVVFLAGALPVLPLAAGVGGLYWFYRRWRRRRRSISSPEPVIGSYPVSSPVGDIPKDEPKESEK</sequence>
<dbReference type="Pfam" id="PF14257">
    <property type="entry name" value="DUF4349"/>
    <property type="match status" value="1"/>
</dbReference>
<dbReference type="KEGG" id="pmq:PM3016_5518"/>
<keyword evidence="2" id="KW-1133">Transmembrane helix</keyword>
<dbReference type="EMBL" id="CP003235">
    <property type="protein sequence ID" value="AFC32214.1"/>
    <property type="molecule type" value="Genomic_DNA"/>
</dbReference>
<evidence type="ECO:0000313" key="5">
    <source>
        <dbReference type="Proteomes" id="UP000007523"/>
    </source>
</evidence>
<name>H6NG87_9BACL</name>
<evidence type="ECO:0000259" key="3">
    <source>
        <dbReference type="Pfam" id="PF14257"/>
    </source>
</evidence>
<reference evidence="4 5" key="1">
    <citation type="journal article" date="2012" name="J. Bacteriol.">
        <title>Complete Genome Sequence of Paenibacillus mucilaginosus 3016, a Bacterium Functional as Microbial Fertilizer.</title>
        <authorList>
            <person name="Ma M."/>
            <person name="Wang Z."/>
            <person name="Li L."/>
            <person name="Jiang X."/>
            <person name="Guan D."/>
            <person name="Cao F."/>
            <person name="Chen H."/>
            <person name="Wang X."/>
            <person name="Shen D."/>
            <person name="Du B."/>
            <person name="Li J."/>
        </authorList>
    </citation>
    <scope>NUCLEOTIDE SEQUENCE [LARGE SCALE GENOMIC DNA]</scope>
    <source>
        <strain evidence="4 5">3016</strain>
    </source>
</reference>
<gene>
    <name evidence="4" type="ORF">PM3016_5518</name>
</gene>
<keyword evidence="5" id="KW-1185">Reference proteome</keyword>